<dbReference type="KEGG" id="ptes:JQU52_03260"/>
<dbReference type="Gene3D" id="3.40.50.2000">
    <property type="entry name" value="Glycogen Phosphorylase B"/>
    <property type="match status" value="2"/>
</dbReference>
<dbReference type="EMBL" id="CP069798">
    <property type="protein sequence ID" value="QRQ82439.1"/>
    <property type="molecule type" value="Genomic_DNA"/>
</dbReference>
<organism evidence="2 3">
    <name type="scientific">Paralysiella testudinis</name>
    <dbReference type="NCBI Taxonomy" id="2809020"/>
    <lineage>
        <taxon>Bacteria</taxon>
        <taxon>Pseudomonadati</taxon>
        <taxon>Pseudomonadota</taxon>
        <taxon>Betaproteobacteria</taxon>
        <taxon>Neisseriales</taxon>
        <taxon>Neisseriaceae</taxon>
        <taxon>Paralysiella</taxon>
    </lineage>
</organism>
<dbReference type="PANTHER" id="PTHR46401">
    <property type="entry name" value="GLYCOSYLTRANSFERASE WBBK-RELATED"/>
    <property type="match status" value="1"/>
</dbReference>
<accession>A0A892ZNM5</accession>
<dbReference type="PANTHER" id="PTHR46401:SF2">
    <property type="entry name" value="GLYCOSYLTRANSFERASE WBBK-RELATED"/>
    <property type="match status" value="1"/>
</dbReference>
<evidence type="ECO:0000256" key="1">
    <source>
        <dbReference type="ARBA" id="ARBA00022679"/>
    </source>
</evidence>
<sequence length="361" mass="42261">MAKLLVITESYPSHKNIYNMGFVHSRNIEYLKLGVSVDVLSFSAEENYTFEGIEVLKRNSINIRDLAQYDCVVSHAPNIRNHILFLWQSFKYIRKVAFIFHGHEALKINDYYPRIYPWERKNIIKNWSQDLYDYFKLKIMRLSINHFSHKLKLIFVSNWMKDNALKCLGSINTDKIYIINNPINQAFVNQNFNADCAKKGDFITIRPLDNSKYGIDLVVALAENNPQYTFTIYGKGQYFQHLPKPKNIFHISDFVHQKDIPELLNSYRYAIMPTRLDAQGVMMCEMAVYGIPMIISDLPVCHEMLDYYSNCVFVKNLEFHKIKLTHDYIPKPKAVAQFPLVKIFNSAQLAREELNIFIGTE</sequence>
<dbReference type="AlphaFoldDB" id="A0A892ZNM5"/>
<protein>
    <submittedName>
        <fullName evidence="2">Glycosyltransferase family 4 protein</fullName>
    </submittedName>
</protein>
<evidence type="ECO:0000313" key="3">
    <source>
        <dbReference type="Proteomes" id="UP000653156"/>
    </source>
</evidence>
<reference evidence="2" key="1">
    <citation type="submission" date="2021-02" db="EMBL/GenBank/DDBJ databases">
        <title>Neisseriaceae sp. 26B isolated from the cloaca of a Common Toad-headed Turtle (Mesoclemmys nasuta).</title>
        <authorList>
            <person name="Spergser J."/>
            <person name="Busse H.-J."/>
        </authorList>
    </citation>
    <scope>NUCLEOTIDE SEQUENCE</scope>
    <source>
        <strain evidence="2">26B</strain>
    </source>
</reference>
<dbReference type="RefSeq" id="WP_230339723.1">
    <property type="nucleotide sequence ID" value="NZ_CP069798.1"/>
</dbReference>
<dbReference type="Proteomes" id="UP000653156">
    <property type="component" value="Chromosome"/>
</dbReference>
<dbReference type="SUPFAM" id="SSF53756">
    <property type="entry name" value="UDP-Glycosyltransferase/glycogen phosphorylase"/>
    <property type="match status" value="1"/>
</dbReference>
<dbReference type="GO" id="GO:0009103">
    <property type="term" value="P:lipopolysaccharide biosynthetic process"/>
    <property type="evidence" value="ECO:0007669"/>
    <property type="project" value="TreeGrafter"/>
</dbReference>
<dbReference type="GO" id="GO:0016757">
    <property type="term" value="F:glycosyltransferase activity"/>
    <property type="evidence" value="ECO:0007669"/>
    <property type="project" value="TreeGrafter"/>
</dbReference>
<keyword evidence="1" id="KW-0808">Transferase</keyword>
<name>A0A892ZNM5_9NEIS</name>
<keyword evidence="3" id="KW-1185">Reference proteome</keyword>
<evidence type="ECO:0000313" key="2">
    <source>
        <dbReference type="EMBL" id="QRQ82439.1"/>
    </source>
</evidence>
<dbReference type="Pfam" id="PF13692">
    <property type="entry name" value="Glyco_trans_1_4"/>
    <property type="match status" value="1"/>
</dbReference>
<proteinExistence type="predicted"/>
<gene>
    <name evidence="2" type="ORF">JQU52_03260</name>
</gene>